<protein>
    <submittedName>
        <fullName evidence="3">Ca2+-binding RTX toxin-like protein</fullName>
    </submittedName>
</protein>
<dbReference type="PANTHER" id="PTHR38340">
    <property type="entry name" value="S-LAYER PROTEIN"/>
    <property type="match status" value="1"/>
</dbReference>
<evidence type="ECO:0000256" key="1">
    <source>
        <dbReference type="ARBA" id="ARBA00004613"/>
    </source>
</evidence>
<dbReference type="InterPro" id="IPR050557">
    <property type="entry name" value="RTX_toxin/Mannuronan_C5-epim"/>
</dbReference>
<dbReference type="InterPro" id="IPR001343">
    <property type="entry name" value="Hemolysn_Ca-bd"/>
</dbReference>
<comment type="subcellular location">
    <subcellularLocation>
        <location evidence="1">Secreted</location>
    </subcellularLocation>
</comment>
<dbReference type="Proteomes" id="UP001560019">
    <property type="component" value="Unassembled WGS sequence"/>
</dbReference>
<dbReference type="Gene3D" id="2.150.10.10">
    <property type="entry name" value="Serralysin-like metalloprotease, C-terminal"/>
    <property type="match status" value="3"/>
</dbReference>
<name>A0ABV3XTN6_9RHOB</name>
<dbReference type="EMBL" id="JBEHHI010000001">
    <property type="protein sequence ID" value="MEX5727767.1"/>
    <property type="molecule type" value="Genomic_DNA"/>
</dbReference>
<evidence type="ECO:0000313" key="3">
    <source>
        <dbReference type="EMBL" id="MEX5727767.1"/>
    </source>
</evidence>
<sequence length="757" mass="77789">MPPISLPTGIDDWAEGATPLGASAFGGRFVTYRNDGRFFSQANDLGLIVWPGGTLAELRPDRYDYRFEGLYNPDLPRPDLTAMMATAVAQGAGLSVVLPTTSYLANPSGLAEGLQGFLGRLMGGAYGEVPETLILEVGSEFYDNYAGRVSGATATAYGRIADAMVRQIAGALDDPAVNTAGVDLTIAVQTGRDRAEDALVRAELSDAALAATDMVIQHRFPGGAGGVDRRLDAAAAIMDDWAADAEAAGAAAPELYLSAWNVATFTRQMVADDYLAEMRAAGIEMDRAALDLDGRSDAAFERYWQDRLAAADYGQDHPALMLELFSSYAAIGMTAAGVYGLDVIHPGRLSLRGADGEDYTFVGGEMLSMIYESVGGTVPLASVLEVSEADPVRVYGYESADKLVIFLAAGDSAPGEVSLALPDLGTGYTALWAESLTAEAMDDWQTVFDIPDTPGVDETPEAETYALPQRAATAVELTEAGIDMTLSSPGEVVRLTVAKTGAGAADAAGWALGPRIERLEGGAMALFAGDGGETLTGGAGNDRLTGGAGDDLLQGGGGGDLLTGGDGADLIVGGPGAGDRGDVVYAGSGDDRVDGGAGNDRLFGMDGDDVLAGGAGADHLYGQQGSDTISGGALSDVVEGGAGDDFVTGGFGHDRISGGAGADRFYHLGVDAHGVDWLRDFSSLEGDRLVFGQAGAAAEDFVVHFAATEGAGAADVDEALISYRPTGQTLWVLIDGAAQDALTLQIAGSGDLFDLLA</sequence>
<dbReference type="PANTHER" id="PTHR38340:SF1">
    <property type="entry name" value="S-LAYER PROTEIN"/>
    <property type="match status" value="1"/>
</dbReference>
<evidence type="ECO:0000313" key="4">
    <source>
        <dbReference type="Proteomes" id="UP001560019"/>
    </source>
</evidence>
<dbReference type="InterPro" id="IPR011049">
    <property type="entry name" value="Serralysin-like_metalloprot_C"/>
</dbReference>
<accession>A0ABV3XTN6</accession>
<organism evidence="3 4">
    <name type="scientific">Rhodovulum iodosum</name>
    <dbReference type="NCBI Taxonomy" id="68291"/>
    <lineage>
        <taxon>Bacteria</taxon>
        <taxon>Pseudomonadati</taxon>
        <taxon>Pseudomonadota</taxon>
        <taxon>Alphaproteobacteria</taxon>
        <taxon>Rhodobacterales</taxon>
        <taxon>Paracoccaceae</taxon>
        <taxon>Rhodovulum</taxon>
    </lineage>
</organism>
<keyword evidence="2" id="KW-0964">Secreted</keyword>
<comment type="caution">
    <text evidence="3">The sequence shown here is derived from an EMBL/GenBank/DDBJ whole genome shotgun (WGS) entry which is preliminary data.</text>
</comment>
<gene>
    <name evidence="3" type="ORF">Ga0609869_001120</name>
</gene>
<dbReference type="InterPro" id="IPR018511">
    <property type="entry name" value="Hemolysin-typ_Ca-bd_CS"/>
</dbReference>
<dbReference type="Pfam" id="PF00353">
    <property type="entry name" value="HemolysinCabind"/>
    <property type="match status" value="2"/>
</dbReference>
<proteinExistence type="predicted"/>
<dbReference type="PRINTS" id="PR00313">
    <property type="entry name" value="CABNDNGRPT"/>
</dbReference>
<evidence type="ECO:0000256" key="2">
    <source>
        <dbReference type="ARBA" id="ARBA00022525"/>
    </source>
</evidence>
<reference evidence="3 4" key="1">
    <citation type="submission" date="2024-06" db="EMBL/GenBank/DDBJ databases">
        <title>Genome of Rhodovulum iodosum, a marine photoferrotroph.</title>
        <authorList>
            <person name="Bianchini G."/>
            <person name="Nikeleit V."/>
            <person name="Kappler A."/>
            <person name="Bryce C."/>
            <person name="Sanchez-Baracaldo P."/>
        </authorList>
    </citation>
    <scope>NUCLEOTIDE SEQUENCE [LARGE SCALE GENOMIC DNA]</scope>
    <source>
        <strain evidence="3 4">UT/N1</strain>
    </source>
</reference>
<dbReference type="SUPFAM" id="SSF51120">
    <property type="entry name" value="beta-Roll"/>
    <property type="match status" value="2"/>
</dbReference>
<keyword evidence="4" id="KW-1185">Reference proteome</keyword>
<dbReference type="PROSITE" id="PS00330">
    <property type="entry name" value="HEMOLYSIN_CALCIUM"/>
    <property type="match status" value="2"/>
</dbReference>